<feature type="transmembrane region" description="Helical" evidence="1">
    <location>
        <begin position="51"/>
        <end position="71"/>
    </location>
</feature>
<comment type="caution">
    <text evidence="2">The sequence shown here is derived from an EMBL/GenBank/DDBJ whole genome shotgun (WGS) entry which is preliminary data.</text>
</comment>
<dbReference type="RefSeq" id="WP_050436656.1">
    <property type="nucleotide sequence ID" value="NZ_JMOA01000074.1"/>
</dbReference>
<keyword evidence="1" id="KW-1133">Transmembrane helix</keyword>
<keyword evidence="1" id="KW-0472">Membrane</keyword>
<dbReference type="EMBL" id="JMOA01000074">
    <property type="protein sequence ID" value="KCX99058.1"/>
    <property type="molecule type" value="Genomic_DNA"/>
</dbReference>
<evidence type="ECO:0008006" key="4">
    <source>
        <dbReference type="Google" id="ProtNLM"/>
    </source>
</evidence>
<sequence length="237" mass="27577">MAQDDLKVKIRRIWKWTLIGIIIFLVVSFFLKSSYPITHHKFNFADAYDVLKDTLTLAAAFLAPVAAFVLFDDWRTSHRLKNNETEVIEILKKVKNIPFRAKDLAKDLESFYENNLTKQEIEDYENKAFAISAEILAELGNINFSKKNFVNIKFHDKCLNLYSETYKLLTNIIMLCDAWTCLDLCKKDASRHDQLPSLIAREDVSSAIFFQSARKFLGLFDDNLKEIDNLADEHRIR</sequence>
<dbReference type="Proteomes" id="UP000027309">
    <property type="component" value="Unassembled WGS sequence"/>
</dbReference>
<proteinExistence type="predicted"/>
<feature type="transmembrane region" description="Helical" evidence="1">
    <location>
        <begin position="12"/>
        <end position="31"/>
    </location>
</feature>
<keyword evidence="1" id="KW-0812">Transmembrane</keyword>
<accession>A0A836LXE5</accession>
<protein>
    <recommendedName>
        <fullName evidence="4">Transmembrane protein</fullName>
    </recommendedName>
</protein>
<evidence type="ECO:0000256" key="1">
    <source>
        <dbReference type="SAM" id="Phobius"/>
    </source>
</evidence>
<gene>
    <name evidence="2" type="ORF">J572_3678</name>
</gene>
<dbReference type="AlphaFoldDB" id="A0A836LXE5"/>
<evidence type="ECO:0000313" key="2">
    <source>
        <dbReference type="EMBL" id="KCX99058.1"/>
    </source>
</evidence>
<evidence type="ECO:0000313" key="3">
    <source>
        <dbReference type="Proteomes" id="UP000027309"/>
    </source>
</evidence>
<reference evidence="2 3" key="1">
    <citation type="submission" date="2014-04" db="EMBL/GenBank/DDBJ databases">
        <title>Comparative genomics and transcriptomics to identify genetic mechanisms underlying the emergence of carbapenem resistant Acinetobacter baumannii (CRAb).</title>
        <authorList>
            <person name="Harris A.D."/>
            <person name="Johnson K.J."/>
            <person name="George J."/>
            <person name="Nadendla S."/>
            <person name="Daugherty S.C."/>
            <person name="Parankush S."/>
            <person name="Sadzewicz L."/>
            <person name="Tallon L."/>
            <person name="Sengamalay N."/>
            <person name="Hazen T.H."/>
            <person name="Rasko D.A."/>
        </authorList>
    </citation>
    <scope>NUCLEOTIDE SEQUENCE [LARGE SCALE GENOMIC DNA]</scope>
    <source>
        <strain evidence="2 3">1499986</strain>
    </source>
</reference>
<name>A0A836LXE5_ACIBA</name>
<organism evidence="2 3">
    <name type="scientific">Acinetobacter baumannii 1499986</name>
    <dbReference type="NCBI Taxonomy" id="1310673"/>
    <lineage>
        <taxon>Bacteria</taxon>
        <taxon>Pseudomonadati</taxon>
        <taxon>Pseudomonadota</taxon>
        <taxon>Gammaproteobacteria</taxon>
        <taxon>Moraxellales</taxon>
        <taxon>Moraxellaceae</taxon>
        <taxon>Acinetobacter</taxon>
        <taxon>Acinetobacter calcoaceticus/baumannii complex</taxon>
    </lineage>
</organism>